<dbReference type="GO" id="GO:0003677">
    <property type="term" value="F:DNA binding"/>
    <property type="evidence" value="ECO:0007669"/>
    <property type="project" value="InterPro"/>
</dbReference>
<name>A0A444VUP4_9FLAO</name>
<dbReference type="InterPro" id="IPR010982">
    <property type="entry name" value="Lambda_DNA-bd_dom_sf"/>
</dbReference>
<keyword evidence="1" id="KW-0175">Coiled coil</keyword>
<evidence type="ECO:0000313" key="4">
    <source>
        <dbReference type="Proteomes" id="UP000290433"/>
    </source>
</evidence>
<dbReference type="AlphaFoldDB" id="A0A444VUP4"/>
<evidence type="ECO:0000313" key="3">
    <source>
        <dbReference type="EMBL" id="RYJ37114.1"/>
    </source>
</evidence>
<evidence type="ECO:0000256" key="1">
    <source>
        <dbReference type="SAM" id="Coils"/>
    </source>
</evidence>
<protein>
    <submittedName>
        <fullName evidence="3">XRE family transcriptional regulator</fullName>
    </submittedName>
</protein>
<evidence type="ECO:0000259" key="2">
    <source>
        <dbReference type="PROSITE" id="PS50943"/>
    </source>
</evidence>
<dbReference type="PROSITE" id="PS50943">
    <property type="entry name" value="HTH_CROC1"/>
    <property type="match status" value="1"/>
</dbReference>
<accession>A0A444VUP4</accession>
<dbReference type="CDD" id="cd00093">
    <property type="entry name" value="HTH_XRE"/>
    <property type="match status" value="1"/>
</dbReference>
<organism evidence="3 4">
    <name type="scientific">Flavobacterium anhuiense</name>
    <dbReference type="NCBI Taxonomy" id="459526"/>
    <lineage>
        <taxon>Bacteria</taxon>
        <taxon>Pseudomonadati</taxon>
        <taxon>Bacteroidota</taxon>
        <taxon>Flavobacteriia</taxon>
        <taxon>Flavobacteriales</taxon>
        <taxon>Flavobacteriaceae</taxon>
        <taxon>Flavobacterium</taxon>
    </lineage>
</organism>
<dbReference type="SUPFAM" id="SSF47413">
    <property type="entry name" value="lambda repressor-like DNA-binding domains"/>
    <property type="match status" value="1"/>
</dbReference>
<feature type="coiled-coil region" evidence="1">
    <location>
        <begin position="108"/>
        <end position="138"/>
    </location>
</feature>
<dbReference type="Proteomes" id="UP000290433">
    <property type="component" value="Unassembled WGS sequence"/>
</dbReference>
<dbReference type="Pfam" id="PF01381">
    <property type="entry name" value="HTH_3"/>
    <property type="match status" value="1"/>
</dbReference>
<sequence>MFNKQYITIMSTLSKPSHIGRKISRIRELRDMKQEALAQALGLSQQAVSNIENSENVDDERLADVAKALGVTVEAIKNFSEESVFNYFNTFTDQSAGTFNNNCTFNPLDKLIEAYEENKKLYERLVQAEKDKVEYLEKILKDK</sequence>
<gene>
    <name evidence="3" type="ORF">NU08_3868</name>
</gene>
<proteinExistence type="predicted"/>
<dbReference type="Gene3D" id="1.10.260.40">
    <property type="entry name" value="lambda repressor-like DNA-binding domains"/>
    <property type="match status" value="1"/>
</dbReference>
<dbReference type="SMART" id="SM00530">
    <property type="entry name" value="HTH_XRE"/>
    <property type="match status" value="1"/>
</dbReference>
<dbReference type="InterPro" id="IPR001387">
    <property type="entry name" value="Cro/C1-type_HTH"/>
</dbReference>
<reference evidence="3 4" key="1">
    <citation type="submission" date="2014-12" db="EMBL/GenBank/DDBJ databases">
        <title>Genome sequence of Flavobacterium anhuiense RCM74.</title>
        <authorList>
            <person name="Kim J.F."/>
            <person name="Song J.Y."/>
            <person name="Kwak M.-J."/>
            <person name="Lee S.-W."/>
        </authorList>
    </citation>
    <scope>NUCLEOTIDE SEQUENCE [LARGE SCALE GENOMIC DNA]</scope>
    <source>
        <strain evidence="3 4">RCM74</strain>
    </source>
</reference>
<dbReference type="EMBL" id="JUIV01000019">
    <property type="protein sequence ID" value="RYJ37114.1"/>
    <property type="molecule type" value="Genomic_DNA"/>
</dbReference>
<feature type="domain" description="HTH cro/C1-type" evidence="2">
    <location>
        <begin position="23"/>
        <end position="76"/>
    </location>
</feature>
<comment type="caution">
    <text evidence="3">The sequence shown here is derived from an EMBL/GenBank/DDBJ whole genome shotgun (WGS) entry which is preliminary data.</text>
</comment>